<comment type="caution">
    <text evidence="2">The sequence shown here is derived from an EMBL/GenBank/DDBJ whole genome shotgun (WGS) entry which is preliminary data.</text>
</comment>
<evidence type="ECO:0000313" key="3">
    <source>
        <dbReference type="Proteomes" id="UP001499909"/>
    </source>
</evidence>
<gene>
    <name evidence="2" type="ORF">GCM10022406_13170</name>
</gene>
<accession>A0ABP7MRT4</accession>
<keyword evidence="1" id="KW-0812">Transmembrane</keyword>
<evidence type="ECO:0000256" key="1">
    <source>
        <dbReference type="SAM" id="Phobius"/>
    </source>
</evidence>
<proteinExistence type="predicted"/>
<feature type="transmembrane region" description="Helical" evidence="1">
    <location>
        <begin position="103"/>
        <end position="122"/>
    </location>
</feature>
<dbReference type="EMBL" id="BAABDH010000021">
    <property type="protein sequence ID" value="GAA3929032.1"/>
    <property type="molecule type" value="Genomic_DNA"/>
</dbReference>
<feature type="transmembrane region" description="Helical" evidence="1">
    <location>
        <begin position="7"/>
        <end position="25"/>
    </location>
</feature>
<organism evidence="2 3">
    <name type="scientific">Hymenobacter algoricola</name>
    <dbReference type="NCBI Taxonomy" id="486267"/>
    <lineage>
        <taxon>Bacteria</taxon>
        <taxon>Pseudomonadati</taxon>
        <taxon>Bacteroidota</taxon>
        <taxon>Cytophagia</taxon>
        <taxon>Cytophagales</taxon>
        <taxon>Hymenobacteraceae</taxon>
        <taxon>Hymenobacter</taxon>
    </lineage>
</organism>
<feature type="transmembrane region" description="Helical" evidence="1">
    <location>
        <begin position="61"/>
        <end position="83"/>
    </location>
</feature>
<dbReference type="RefSeq" id="WP_345111779.1">
    <property type="nucleotide sequence ID" value="NZ_BAABDH010000021.1"/>
</dbReference>
<name>A0ABP7MRT4_9BACT</name>
<reference evidence="3" key="1">
    <citation type="journal article" date="2019" name="Int. J. Syst. Evol. Microbiol.">
        <title>The Global Catalogue of Microorganisms (GCM) 10K type strain sequencing project: providing services to taxonomists for standard genome sequencing and annotation.</title>
        <authorList>
            <consortium name="The Broad Institute Genomics Platform"/>
            <consortium name="The Broad Institute Genome Sequencing Center for Infectious Disease"/>
            <person name="Wu L."/>
            <person name="Ma J."/>
        </authorList>
    </citation>
    <scope>NUCLEOTIDE SEQUENCE [LARGE SCALE GENOMIC DNA]</scope>
    <source>
        <strain evidence="3">JCM 17214</strain>
    </source>
</reference>
<dbReference type="Proteomes" id="UP001499909">
    <property type="component" value="Unassembled WGS sequence"/>
</dbReference>
<evidence type="ECO:0000313" key="2">
    <source>
        <dbReference type="EMBL" id="GAA3929032.1"/>
    </source>
</evidence>
<sequence length="133" mass="14445">MKRFETILCVTGSTLVFTLGIGLGLRAGPGLLVAYLLILLLLPPLLALSRPIGEWLWPGAAAGRLLLGGLISQLGGLMVVYLLKPQPAGFLLFVRELLRHPGVAALLLLPLWLALLTTWLGNRVAHLRRSRRV</sequence>
<keyword evidence="1" id="KW-0472">Membrane</keyword>
<feature type="transmembrane region" description="Helical" evidence="1">
    <location>
        <begin position="31"/>
        <end position="49"/>
    </location>
</feature>
<keyword evidence="3" id="KW-1185">Reference proteome</keyword>
<keyword evidence="1" id="KW-1133">Transmembrane helix</keyword>
<protein>
    <submittedName>
        <fullName evidence="2">Uncharacterized protein</fullName>
    </submittedName>
</protein>